<evidence type="ECO:0000313" key="1">
    <source>
        <dbReference type="EMBL" id="KKL69906.1"/>
    </source>
</evidence>
<feature type="non-terminal residue" evidence="1">
    <location>
        <position position="1"/>
    </location>
</feature>
<gene>
    <name evidence="1" type="ORF">LCGC14_2110230</name>
</gene>
<accession>A0A0F9EUG8</accession>
<name>A0A0F9EUG8_9ZZZZ</name>
<dbReference type="EMBL" id="LAZR01026064">
    <property type="protein sequence ID" value="KKL69906.1"/>
    <property type="molecule type" value="Genomic_DNA"/>
</dbReference>
<protein>
    <submittedName>
        <fullName evidence="1">Uncharacterized protein</fullName>
    </submittedName>
</protein>
<reference evidence="1" key="1">
    <citation type="journal article" date="2015" name="Nature">
        <title>Complex archaea that bridge the gap between prokaryotes and eukaryotes.</title>
        <authorList>
            <person name="Spang A."/>
            <person name="Saw J.H."/>
            <person name="Jorgensen S.L."/>
            <person name="Zaremba-Niedzwiedzka K."/>
            <person name="Martijn J."/>
            <person name="Lind A.E."/>
            <person name="van Eijk R."/>
            <person name="Schleper C."/>
            <person name="Guy L."/>
            <person name="Ettema T.J."/>
        </authorList>
    </citation>
    <scope>NUCLEOTIDE SEQUENCE</scope>
</reference>
<organism evidence="1">
    <name type="scientific">marine sediment metagenome</name>
    <dbReference type="NCBI Taxonomy" id="412755"/>
    <lineage>
        <taxon>unclassified sequences</taxon>
        <taxon>metagenomes</taxon>
        <taxon>ecological metagenomes</taxon>
    </lineage>
</organism>
<comment type="caution">
    <text evidence="1">The sequence shown here is derived from an EMBL/GenBank/DDBJ whole genome shotgun (WGS) entry which is preliminary data.</text>
</comment>
<proteinExistence type="predicted"/>
<sequence>NIIYLNTHELKFEFYRKIWENRFNGQIDFKHDQIHTLFGKNYITKEMERLYFEFASVCSLFENNRYLWDSMGFGFLPSNYCSERCPFRYECLHKSMRQDVFNAHKLEGNNLSLVPKSYIHTGITDSLLNTVDGLVGILDENNFSLMYEQEDFKPYLIDKFIDKIENLLRSEQNNDLYDFWNRFCDLLDLIKRYVIRMKSIKVEKKEQLIIEEILDFLESYNLSDMEVFNEELKELITSHTLTLRFPNIINNFINLLDDITKLKDEKDLSKNLVLDEDNKTLSYFIKKVDRINELFKQFKKVILTDATMIQPVITRLFPEFIDDILTIGSGTYINHFKEVYIDNNLYHKPTLWNIKANVPTKSFNILSKKLGWLLEEYKDRKTFIAGFKVYIPQLKKDHKEKTKIRDIRFDHFGNIEGKNKYNDCEVVIVFGSPGKPKRVTDVFVNLFDIDRKFILDLDVQQQIIQIVERIRPIKYKNQKIAIILTSEAKESFPSAKDLGKFTKHKYKGIISYLAKNGWTSTKEILKVSKKTKPTTRKLVNILLNEGFLKSQKGITSVKGGRPPDLWNVT</sequence>
<dbReference type="AlphaFoldDB" id="A0A0F9EUG8"/>